<dbReference type="EMBL" id="DVNI01000021">
    <property type="protein sequence ID" value="HIU63667.1"/>
    <property type="molecule type" value="Genomic_DNA"/>
</dbReference>
<reference evidence="5" key="2">
    <citation type="journal article" date="2021" name="PeerJ">
        <title>Extensive microbial diversity within the chicken gut microbiome revealed by metagenomics and culture.</title>
        <authorList>
            <person name="Gilroy R."/>
            <person name="Ravi A."/>
            <person name="Getino M."/>
            <person name="Pursley I."/>
            <person name="Horton D.L."/>
            <person name="Alikhan N.F."/>
            <person name="Baker D."/>
            <person name="Gharbi K."/>
            <person name="Hall N."/>
            <person name="Watson M."/>
            <person name="Adriaenssens E.M."/>
            <person name="Foster-Nyarko E."/>
            <person name="Jarju S."/>
            <person name="Secka A."/>
            <person name="Antonio M."/>
            <person name="Oren A."/>
            <person name="Chaudhuri R.R."/>
            <person name="La Ragione R."/>
            <person name="Hildebrand F."/>
            <person name="Pallen M.J."/>
        </authorList>
    </citation>
    <scope>NUCLEOTIDE SEQUENCE</scope>
    <source>
        <strain evidence="5">CHK160-1198</strain>
    </source>
</reference>
<dbReference type="SUPFAM" id="SSF52540">
    <property type="entry name" value="P-loop containing nucleoside triphosphate hydrolases"/>
    <property type="match status" value="1"/>
</dbReference>
<keyword evidence="3" id="KW-0342">GTP-binding</keyword>
<dbReference type="InterPro" id="IPR030385">
    <property type="entry name" value="G_IRG_dom"/>
</dbReference>
<evidence type="ECO:0000256" key="2">
    <source>
        <dbReference type="ARBA" id="ARBA00022801"/>
    </source>
</evidence>
<feature type="domain" description="IRG-type G" evidence="4">
    <location>
        <begin position="20"/>
        <end position="190"/>
    </location>
</feature>
<dbReference type="GO" id="GO:0016787">
    <property type="term" value="F:hydrolase activity"/>
    <property type="evidence" value="ECO:0007669"/>
    <property type="project" value="UniProtKB-KW"/>
</dbReference>
<dbReference type="Proteomes" id="UP000824099">
    <property type="component" value="Unassembled WGS sequence"/>
</dbReference>
<dbReference type="Pfam" id="PF05049">
    <property type="entry name" value="IIGP"/>
    <property type="match status" value="1"/>
</dbReference>
<dbReference type="PROSITE" id="PS51716">
    <property type="entry name" value="G_IRG"/>
    <property type="match status" value="1"/>
</dbReference>
<accession>A0A9D1SL67</accession>
<dbReference type="PANTHER" id="PTHR32341:SF10">
    <property type="entry name" value="INTERFERON-INDUCIBLE GTPASE 5"/>
    <property type="match status" value="1"/>
</dbReference>
<dbReference type="InterPro" id="IPR007743">
    <property type="entry name" value="Immunity-related_GTPase-like"/>
</dbReference>
<dbReference type="AlphaFoldDB" id="A0A9D1SL67"/>
<evidence type="ECO:0000313" key="5">
    <source>
        <dbReference type="EMBL" id="HIU63667.1"/>
    </source>
</evidence>
<proteinExistence type="predicted"/>
<dbReference type="PANTHER" id="PTHR32341">
    <property type="entry name" value="INTERFERON-INDUCIBLE GTPASE"/>
    <property type="match status" value="1"/>
</dbReference>
<evidence type="ECO:0000259" key="4">
    <source>
        <dbReference type="PROSITE" id="PS51716"/>
    </source>
</evidence>
<evidence type="ECO:0000256" key="3">
    <source>
        <dbReference type="ARBA" id="ARBA00023134"/>
    </source>
</evidence>
<reference evidence="5" key="1">
    <citation type="submission" date="2020-10" db="EMBL/GenBank/DDBJ databases">
        <authorList>
            <person name="Gilroy R."/>
        </authorList>
    </citation>
    <scope>NUCLEOTIDE SEQUENCE</scope>
    <source>
        <strain evidence="5">CHK160-1198</strain>
    </source>
</reference>
<organism evidence="5 6">
    <name type="scientific">Candidatus Avacidaminococcus intestinavium</name>
    <dbReference type="NCBI Taxonomy" id="2840684"/>
    <lineage>
        <taxon>Bacteria</taxon>
        <taxon>Bacillati</taxon>
        <taxon>Bacillota</taxon>
        <taxon>Negativicutes</taxon>
        <taxon>Acidaminococcales</taxon>
        <taxon>Acidaminococcaceae</taxon>
        <taxon>Acidaminococcaceae incertae sedis</taxon>
        <taxon>Candidatus Avacidaminococcus</taxon>
    </lineage>
</organism>
<keyword evidence="1" id="KW-0547">Nucleotide-binding</keyword>
<evidence type="ECO:0000256" key="1">
    <source>
        <dbReference type="ARBA" id="ARBA00022741"/>
    </source>
</evidence>
<dbReference type="InterPro" id="IPR051515">
    <property type="entry name" value="IRG"/>
</dbReference>
<dbReference type="Gene3D" id="3.40.50.300">
    <property type="entry name" value="P-loop containing nucleotide triphosphate hydrolases"/>
    <property type="match status" value="1"/>
</dbReference>
<comment type="caution">
    <text evidence="5">The sequence shown here is derived from an EMBL/GenBank/DDBJ whole genome shotgun (WGS) entry which is preliminary data.</text>
</comment>
<sequence length="342" mass="38529">MSILSDYENLKKECEDIENEKVRIALFGQPGAGKSSLINAIIGQDIAKVGQQVDTTMQAETYEYNGLVFVDLPGYDTSNFPADKFFEQFKVEEFDLFLCVFSGKFHEEDTTFFRRLREQGKVCLFIRSKADDLWQPGKSIEELKKDIIQDVQKQLAEQVEVFFTSQRTMEGISELNERLFRSLEAVSAAKKERFARAFKARTEEHLNLKKEICKKMVTRYSGLAAANAINPIPGIDISLDIGIIYKLFSQVRDTYGLEKGQIEKLAPFLPVANNVLKYAVNEGIAALLKQYAGKQMMRGISKYVPIVGQGIAASMGFAMVKLAGNAYVEECHKLAMEIFSSK</sequence>
<gene>
    <name evidence="5" type="ORF">IAB06_01320</name>
</gene>
<dbReference type="GO" id="GO:0005525">
    <property type="term" value="F:GTP binding"/>
    <property type="evidence" value="ECO:0007669"/>
    <property type="project" value="UniProtKB-KW"/>
</dbReference>
<protein>
    <submittedName>
        <fullName evidence="5">50S ribosome-binding GTPase</fullName>
    </submittedName>
</protein>
<dbReference type="GO" id="GO:0016020">
    <property type="term" value="C:membrane"/>
    <property type="evidence" value="ECO:0007669"/>
    <property type="project" value="InterPro"/>
</dbReference>
<name>A0A9D1SL67_9FIRM</name>
<keyword evidence="2" id="KW-0378">Hydrolase</keyword>
<evidence type="ECO:0000313" key="6">
    <source>
        <dbReference type="Proteomes" id="UP000824099"/>
    </source>
</evidence>
<dbReference type="InterPro" id="IPR027417">
    <property type="entry name" value="P-loop_NTPase"/>
</dbReference>